<dbReference type="RefSeq" id="WP_306726809.1">
    <property type="nucleotide sequence ID" value="NZ_JAVDDT010000001.1"/>
</dbReference>
<dbReference type="Gene3D" id="3.90.226.10">
    <property type="entry name" value="2-enoyl-CoA Hydratase, Chain A, domain 1"/>
    <property type="match status" value="1"/>
</dbReference>
<name>A0ABU0W2T2_9GAMM</name>
<dbReference type="SUPFAM" id="SSF52096">
    <property type="entry name" value="ClpP/crotonase"/>
    <property type="match status" value="1"/>
</dbReference>
<dbReference type="PANTHER" id="PTHR11941">
    <property type="entry name" value="ENOYL-COA HYDRATASE-RELATED"/>
    <property type="match status" value="1"/>
</dbReference>
<dbReference type="CDD" id="cd06558">
    <property type="entry name" value="crotonase-like"/>
    <property type="match status" value="1"/>
</dbReference>
<dbReference type="InterPro" id="IPR001753">
    <property type="entry name" value="Enoyl-CoA_hydra/iso"/>
</dbReference>
<dbReference type="EMBL" id="JAVDDT010000001">
    <property type="protein sequence ID" value="MDQ2068319.1"/>
    <property type="molecule type" value="Genomic_DNA"/>
</dbReference>
<comment type="similarity">
    <text evidence="1">Belongs to the enoyl-CoA hydratase/isomerase family.</text>
</comment>
<keyword evidence="3" id="KW-1185">Reference proteome</keyword>
<protein>
    <submittedName>
        <fullName evidence="2">Enoyl-CoA hydratase/isomerase family protein</fullName>
    </submittedName>
</protein>
<dbReference type="PANTHER" id="PTHR11941:SF54">
    <property type="entry name" value="ENOYL-COA HYDRATASE, MITOCHONDRIAL"/>
    <property type="match status" value="1"/>
</dbReference>
<accession>A0ABU0W2T2</accession>
<gene>
    <name evidence="2" type="ORF">RBH19_00340</name>
</gene>
<organism evidence="2 3">
    <name type="scientific">Natronospira bacteriovora</name>
    <dbReference type="NCBI Taxonomy" id="3069753"/>
    <lineage>
        <taxon>Bacteria</taxon>
        <taxon>Pseudomonadati</taxon>
        <taxon>Pseudomonadota</taxon>
        <taxon>Gammaproteobacteria</taxon>
        <taxon>Natronospirales</taxon>
        <taxon>Natronospiraceae</taxon>
        <taxon>Natronospira</taxon>
    </lineage>
</organism>
<reference evidence="2 3" key="1">
    <citation type="submission" date="2023-08" db="EMBL/GenBank/DDBJ databases">
        <title>Whole-genome sequencing of halo(alkali)philic microorganisms from hypersaline lakes.</title>
        <authorList>
            <person name="Sorokin D.Y."/>
            <person name="Abbas B."/>
            <person name="Merkel A.Y."/>
        </authorList>
    </citation>
    <scope>NUCLEOTIDE SEQUENCE [LARGE SCALE GENOMIC DNA]</scope>
    <source>
        <strain evidence="2 3">AB-CW4</strain>
    </source>
</reference>
<proteinExistence type="inferred from homology"/>
<evidence type="ECO:0000256" key="1">
    <source>
        <dbReference type="ARBA" id="ARBA00005254"/>
    </source>
</evidence>
<evidence type="ECO:0000313" key="2">
    <source>
        <dbReference type="EMBL" id="MDQ2068319.1"/>
    </source>
</evidence>
<evidence type="ECO:0000313" key="3">
    <source>
        <dbReference type="Proteomes" id="UP001239019"/>
    </source>
</evidence>
<dbReference type="InterPro" id="IPR029045">
    <property type="entry name" value="ClpP/crotonase-like_dom_sf"/>
</dbReference>
<dbReference type="Pfam" id="PF00378">
    <property type="entry name" value="ECH_1"/>
    <property type="match status" value="1"/>
</dbReference>
<comment type="caution">
    <text evidence="2">The sequence shown here is derived from an EMBL/GenBank/DDBJ whole genome shotgun (WGS) entry which is preliminary data.</text>
</comment>
<dbReference type="Proteomes" id="UP001239019">
    <property type="component" value="Unassembled WGS sequence"/>
</dbReference>
<sequence length="252" mass="26950">MIDVEQHGAVTELRLNRPPVNALNPQLVQALDASLAEAVAGGARAVVLSGSERMFSAGLDVPTLLRLSREEISAFWGDFLGLLRRLAECPVPLSAAITGHSPAGGAVLALFCDHRVMSRGEFRIGLNEVQVGLPVPDVICHALVRLVGGGTANRMLAAGELLLPEEAQRVGLVDHLADDGEATRQRALEWAGYVAEQPPVAVASTRRTVRSDLMGLFSDVDRETAEAISDVWFSKETQAAMHALVERLAAKH</sequence>